<evidence type="ECO:0000313" key="2">
    <source>
        <dbReference type="EMBL" id="GLR18829.1"/>
    </source>
</evidence>
<protein>
    <submittedName>
        <fullName evidence="2">Phosphoheptose isomerase</fullName>
    </submittedName>
</protein>
<keyword evidence="3" id="KW-1185">Reference proteome</keyword>
<dbReference type="SUPFAM" id="SSF53697">
    <property type="entry name" value="SIS domain"/>
    <property type="match status" value="1"/>
</dbReference>
<organism evidence="2 3">
    <name type="scientific">Portibacter lacus</name>
    <dbReference type="NCBI Taxonomy" id="1099794"/>
    <lineage>
        <taxon>Bacteria</taxon>
        <taxon>Pseudomonadati</taxon>
        <taxon>Bacteroidota</taxon>
        <taxon>Saprospiria</taxon>
        <taxon>Saprospirales</taxon>
        <taxon>Haliscomenobacteraceae</taxon>
        <taxon>Portibacter</taxon>
    </lineage>
</organism>
<evidence type="ECO:0000259" key="1">
    <source>
        <dbReference type="PROSITE" id="PS51464"/>
    </source>
</evidence>
<dbReference type="PANTHER" id="PTHR30390:SF6">
    <property type="entry name" value="DNAA INITIATOR-ASSOCIATING PROTEIN DIAA"/>
    <property type="match status" value="1"/>
</dbReference>
<evidence type="ECO:0000313" key="3">
    <source>
        <dbReference type="Proteomes" id="UP001156666"/>
    </source>
</evidence>
<gene>
    <name evidence="2" type="primary">gmhA</name>
    <name evidence="2" type="ORF">GCM10007940_34450</name>
</gene>
<reference evidence="2" key="1">
    <citation type="journal article" date="2014" name="Int. J. Syst. Evol. Microbiol.">
        <title>Complete genome sequence of Corynebacterium casei LMG S-19264T (=DSM 44701T), isolated from a smear-ripened cheese.</title>
        <authorList>
            <consortium name="US DOE Joint Genome Institute (JGI-PGF)"/>
            <person name="Walter F."/>
            <person name="Albersmeier A."/>
            <person name="Kalinowski J."/>
            <person name="Ruckert C."/>
        </authorList>
    </citation>
    <scope>NUCLEOTIDE SEQUENCE</scope>
    <source>
        <strain evidence="2">NBRC 108769</strain>
    </source>
</reference>
<dbReference type="Pfam" id="PF13580">
    <property type="entry name" value="SIS_2"/>
    <property type="match status" value="1"/>
</dbReference>
<sequence length="192" mass="20911">MLDQIKERIFENSLLSSGLLSDEGFCNNLLDIALHAVETLKAGNRIFFAGNGGSTSQAQHLAAELSGRFLLDRDPLDAICLSDNISFLTAVSNDYSYEVAFERALQAHGKRGDLLFLLSTSGSSPNIVKLSAKAKEIGVSRVLMTGLKGTILASECEQHITIPSVDTARIQEMHILCGHIICEIIEKEMFVN</sequence>
<dbReference type="GO" id="GO:1901135">
    <property type="term" value="P:carbohydrate derivative metabolic process"/>
    <property type="evidence" value="ECO:0007669"/>
    <property type="project" value="InterPro"/>
</dbReference>
<comment type="caution">
    <text evidence="2">The sequence shown here is derived from an EMBL/GenBank/DDBJ whole genome shotgun (WGS) entry which is preliminary data.</text>
</comment>
<dbReference type="PANTHER" id="PTHR30390">
    <property type="entry name" value="SEDOHEPTULOSE 7-PHOSPHATE ISOMERASE / DNAA INITIATOR-ASSOCIATING FACTOR FOR REPLICATION INITIATION"/>
    <property type="match status" value="1"/>
</dbReference>
<dbReference type="InterPro" id="IPR035461">
    <property type="entry name" value="GmhA/DiaA"/>
</dbReference>
<dbReference type="Proteomes" id="UP001156666">
    <property type="component" value="Unassembled WGS sequence"/>
</dbReference>
<dbReference type="GO" id="GO:0097367">
    <property type="term" value="F:carbohydrate derivative binding"/>
    <property type="evidence" value="ECO:0007669"/>
    <property type="project" value="InterPro"/>
</dbReference>
<dbReference type="PROSITE" id="PS51464">
    <property type="entry name" value="SIS"/>
    <property type="match status" value="1"/>
</dbReference>
<dbReference type="InterPro" id="IPR046348">
    <property type="entry name" value="SIS_dom_sf"/>
</dbReference>
<dbReference type="CDD" id="cd05006">
    <property type="entry name" value="SIS_GmhA"/>
    <property type="match status" value="1"/>
</dbReference>
<accession>A0AA37SSN3</accession>
<dbReference type="AlphaFoldDB" id="A0AA37SSN3"/>
<dbReference type="InterPro" id="IPR001347">
    <property type="entry name" value="SIS_dom"/>
</dbReference>
<dbReference type="GO" id="GO:0016853">
    <property type="term" value="F:isomerase activity"/>
    <property type="evidence" value="ECO:0007669"/>
    <property type="project" value="UniProtKB-KW"/>
</dbReference>
<keyword evidence="2" id="KW-0413">Isomerase</keyword>
<dbReference type="EMBL" id="BSOH01000023">
    <property type="protein sequence ID" value="GLR18829.1"/>
    <property type="molecule type" value="Genomic_DNA"/>
</dbReference>
<proteinExistence type="predicted"/>
<dbReference type="Gene3D" id="3.40.50.10490">
    <property type="entry name" value="Glucose-6-phosphate isomerase like protein, domain 1"/>
    <property type="match status" value="1"/>
</dbReference>
<dbReference type="RefSeq" id="WP_235292777.1">
    <property type="nucleotide sequence ID" value="NZ_BSOH01000023.1"/>
</dbReference>
<name>A0AA37SSN3_9BACT</name>
<feature type="domain" description="SIS" evidence="1">
    <location>
        <begin position="36"/>
        <end position="192"/>
    </location>
</feature>
<reference evidence="2" key="2">
    <citation type="submission" date="2023-01" db="EMBL/GenBank/DDBJ databases">
        <title>Draft genome sequence of Portibacter lacus strain NBRC 108769.</title>
        <authorList>
            <person name="Sun Q."/>
            <person name="Mori K."/>
        </authorList>
    </citation>
    <scope>NUCLEOTIDE SEQUENCE</scope>
    <source>
        <strain evidence="2">NBRC 108769</strain>
    </source>
</reference>
<dbReference type="InterPro" id="IPR050099">
    <property type="entry name" value="SIS_GmhA/DiaA_subfam"/>
</dbReference>